<evidence type="ECO:0000313" key="1">
    <source>
        <dbReference type="EMBL" id="CCI17775.1"/>
    </source>
</evidence>
<protein>
    <submittedName>
        <fullName evidence="1">Uncharacterized protein</fullName>
    </submittedName>
</protein>
<evidence type="ECO:0000313" key="2">
    <source>
        <dbReference type="Proteomes" id="UP000003613"/>
    </source>
</evidence>
<sequence>MCMVRSSKIDRWSGKTCIRERTLQDCALLRSAFGIALPNHYPGCYAAIAFQT</sequence>
<dbReference type="AlphaFoldDB" id="I4H6V1"/>
<dbReference type="EMBL" id="CAIM01000240">
    <property type="protein sequence ID" value="CCI17775.1"/>
    <property type="molecule type" value="Genomic_DNA"/>
</dbReference>
<dbReference type="HOGENOM" id="CLU_3081794_0_0_3"/>
<gene>
    <name evidence="1" type="ORF">MICAF_3140019</name>
</gene>
<name>I4H6V1_MICAE</name>
<dbReference type="Proteomes" id="UP000003613">
    <property type="component" value="Unassembled WGS sequence"/>
</dbReference>
<proteinExistence type="predicted"/>
<organism evidence="1 2">
    <name type="scientific">Microcystis aeruginosa PCC 9807</name>
    <dbReference type="NCBI Taxonomy" id="1160283"/>
    <lineage>
        <taxon>Bacteria</taxon>
        <taxon>Bacillati</taxon>
        <taxon>Cyanobacteriota</taxon>
        <taxon>Cyanophyceae</taxon>
        <taxon>Oscillatoriophycideae</taxon>
        <taxon>Chroococcales</taxon>
        <taxon>Microcystaceae</taxon>
        <taxon>Microcystis</taxon>
    </lineage>
</organism>
<accession>I4H6V1</accession>
<comment type="caution">
    <text evidence="1">The sequence shown here is derived from an EMBL/GenBank/DDBJ whole genome shotgun (WGS) entry which is preliminary data.</text>
</comment>
<reference evidence="1 2" key="1">
    <citation type="submission" date="2012-04" db="EMBL/GenBank/DDBJ databases">
        <authorList>
            <person name="Genoscope - CEA"/>
        </authorList>
    </citation>
    <scope>NUCLEOTIDE SEQUENCE [LARGE SCALE GENOMIC DNA]</scope>
    <source>
        <strain evidence="1 2">9807</strain>
    </source>
</reference>